<dbReference type="InterPro" id="IPR057321">
    <property type="entry name" value="RFX1-4/6/8-like_BCD"/>
</dbReference>
<gene>
    <name evidence="3" type="ORF">LAZ67_5001670</name>
</gene>
<sequence>MYTTQASTAAGYNPENVLTDEDGRIISPNSSRDTIQWLLENYETAEGVSLPRSTLYNHYLRYCSDMKIEPINAASFGKLIRSVFVNIRTRRLGTSIKVRYVWPRGNSKYHYYGIRVKLGSYLADLRDEIKPLTGKNNSSGSICSSDSFYENGYFPCNSSANINSKHLQFLGDSSDAIPIFPNLDHSTVVTPESGITEEDVSSFKMLYKEHCEAFLDSVVSLNFVMVETIWQTFWRTYSSSHILGELEKLLAKEKLYQMCSYQAVLHFMQDTDLQFYQNLVDILIPDVLRPIPTSMTQSIRHFAKHLEGWLTGAMRAAPREAIQAKLSAAGALSQTLRRYTSLNHLAQAGRAVLQNPGQLAQMALDLGKVDFNHVREQASWVCQCDESLLHHLTSQFKDSLREKKSFEQWADWLERVVNLVISPYNTGDIQHAARTFLLRWSFYCSLVIRDLTLRSAASFGSFHLLRLLFDEYMFYLVEHKVAGITGKMPICVMAATAAQ</sequence>
<evidence type="ECO:0000256" key="1">
    <source>
        <dbReference type="ARBA" id="ARBA00023125"/>
    </source>
</evidence>
<feature type="domain" description="RFX-type winged-helix" evidence="2">
    <location>
        <begin position="34"/>
        <end position="118"/>
    </location>
</feature>
<dbReference type="Proteomes" id="UP001235939">
    <property type="component" value="Chromosome 05"/>
</dbReference>
<dbReference type="EMBL" id="CP092867">
    <property type="protein sequence ID" value="UYV67710.1"/>
    <property type="molecule type" value="Genomic_DNA"/>
</dbReference>
<dbReference type="InterPro" id="IPR003150">
    <property type="entry name" value="DNA-bd_RFX"/>
</dbReference>
<evidence type="ECO:0000313" key="4">
    <source>
        <dbReference type="Proteomes" id="UP001235939"/>
    </source>
</evidence>
<keyword evidence="1" id="KW-0238">DNA-binding</keyword>
<dbReference type="Pfam" id="PF25340">
    <property type="entry name" value="BCD_RFX"/>
    <property type="match status" value="1"/>
</dbReference>
<proteinExistence type="predicted"/>
<dbReference type="PANTHER" id="PTHR12619">
    <property type="entry name" value="RFX TRANSCRIPTION FACTOR FAMILY"/>
    <property type="match status" value="1"/>
</dbReference>
<name>A0ABY6KKM0_9ARAC</name>
<dbReference type="InterPro" id="IPR036388">
    <property type="entry name" value="WH-like_DNA-bd_sf"/>
</dbReference>
<dbReference type="Pfam" id="PF02257">
    <property type="entry name" value="RFX_DNA_binding"/>
    <property type="match status" value="1"/>
</dbReference>
<dbReference type="Gene3D" id="1.10.10.10">
    <property type="entry name" value="Winged helix-like DNA-binding domain superfamily/Winged helix DNA-binding domain"/>
    <property type="match status" value="1"/>
</dbReference>
<keyword evidence="4" id="KW-1185">Reference proteome</keyword>
<dbReference type="PROSITE" id="PS51526">
    <property type="entry name" value="RFX_DBD"/>
    <property type="match status" value="1"/>
</dbReference>
<evidence type="ECO:0000313" key="3">
    <source>
        <dbReference type="EMBL" id="UYV67710.1"/>
    </source>
</evidence>
<reference evidence="3 4" key="1">
    <citation type="submission" date="2022-01" db="EMBL/GenBank/DDBJ databases">
        <title>A chromosomal length assembly of Cordylochernes scorpioides.</title>
        <authorList>
            <person name="Zeh D."/>
            <person name="Zeh J."/>
        </authorList>
    </citation>
    <scope>NUCLEOTIDE SEQUENCE [LARGE SCALE GENOMIC DNA]</scope>
    <source>
        <strain evidence="3">IN4F17</strain>
        <tissue evidence="3">Whole Body</tissue>
    </source>
</reference>
<dbReference type="SUPFAM" id="SSF46785">
    <property type="entry name" value="Winged helix' DNA-binding domain"/>
    <property type="match status" value="1"/>
</dbReference>
<protein>
    <submittedName>
        <fullName evidence="3">RFX3</fullName>
    </submittedName>
</protein>
<accession>A0ABY6KKM0</accession>
<dbReference type="PANTHER" id="PTHR12619:SF33">
    <property type="entry name" value="RFX, ISOFORM H"/>
    <property type="match status" value="1"/>
</dbReference>
<organism evidence="3 4">
    <name type="scientific">Cordylochernes scorpioides</name>
    <dbReference type="NCBI Taxonomy" id="51811"/>
    <lineage>
        <taxon>Eukaryota</taxon>
        <taxon>Metazoa</taxon>
        <taxon>Ecdysozoa</taxon>
        <taxon>Arthropoda</taxon>
        <taxon>Chelicerata</taxon>
        <taxon>Arachnida</taxon>
        <taxon>Pseudoscorpiones</taxon>
        <taxon>Cheliferoidea</taxon>
        <taxon>Chernetidae</taxon>
        <taxon>Cordylochernes</taxon>
    </lineage>
</organism>
<dbReference type="InterPro" id="IPR039779">
    <property type="entry name" value="RFX-like"/>
</dbReference>
<evidence type="ECO:0000259" key="2">
    <source>
        <dbReference type="PROSITE" id="PS51526"/>
    </source>
</evidence>
<dbReference type="InterPro" id="IPR036390">
    <property type="entry name" value="WH_DNA-bd_sf"/>
</dbReference>